<feature type="non-terminal residue" evidence="4">
    <location>
        <position position="570"/>
    </location>
</feature>
<dbReference type="Proteomes" id="UP000824469">
    <property type="component" value="Unassembled WGS sequence"/>
</dbReference>
<comment type="caution">
    <text evidence="4">The sequence shown here is derived from an EMBL/GenBank/DDBJ whole genome shotgun (WGS) entry which is preliminary data.</text>
</comment>
<protein>
    <recommendedName>
        <fullName evidence="6">CSC1-like protein</fullName>
    </recommendedName>
</protein>
<evidence type="ECO:0000259" key="3">
    <source>
        <dbReference type="Pfam" id="PF14703"/>
    </source>
</evidence>
<name>A0AA38G137_TAXCH</name>
<dbReference type="InterPro" id="IPR032880">
    <property type="entry name" value="CSC1/OSCA1-like_N"/>
</dbReference>
<feature type="transmembrane region" description="Helical" evidence="1">
    <location>
        <begin position="151"/>
        <end position="169"/>
    </location>
</feature>
<evidence type="ECO:0000313" key="4">
    <source>
        <dbReference type="EMBL" id="KAH9313795.1"/>
    </source>
</evidence>
<keyword evidence="1" id="KW-0812">Transmembrane</keyword>
<dbReference type="Pfam" id="PF13967">
    <property type="entry name" value="RSN1_TM"/>
    <property type="match status" value="1"/>
</dbReference>
<evidence type="ECO:0000259" key="2">
    <source>
        <dbReference type="Pfam" id="PF13967"/>
    </source>
</evidence>
<feature type="transmembrane region" description="Helical" evidence="1">
    <location>
        <begin position="315"/>
        <end position="335"/>
    </location>
</feature>
<feature type="transmembrane region" description="Helical" evidence="1">
    <location>
        <begin position="528"/>
        <end position="552"/>
    </location>
</feature>
<dbReference type="InterPro" id="IPR027815">
    <property type="entry name" value="CSC1/OSCA1-like_cyt"/>
</dbReference>
<organism evidence="4 5">
    <name type="scientific">Taxus chinensis</name>
    <name type="common">Chinese yew</name>
    <name type="synonym">Taxus wallichiana var. chinensis</name>
    <dbReference type="NCBI Taxonomy" id="29808"/>
    <lineage>
        <taxon>Eukaryota</taxon>
        <taxon>Viridiplantae</taxon>
        <taxon>Streptophyta</taxon>
        <taxon>Embryophyta</taxon>
        <taxon>Tracheophyta</taxon>
        <taxon>Spermatophyta</taxon>
        <taxon>Pinopsida</taxon>
        <taxon>Pinidae</taxon>
        <taxon>Conifers II</taxon>
        <taxon>Cupressales</taxon>
        <taxon>Taxaceae</taxon>
        <taxon>Taxus</taxon>
    </lineage>
</organism>
<evidence type="ECO:0000313" key="5">
    <source>
        <dbReference type="Proteomes" id="UP000824469"/>
    </source>
</evidence>
<keyword evidence="5" id="KW-1185">Reference proteome</keyword>
<feature type="transmembrane region" description="Helical" evidence="1">
    <location>
        <begin position="175"/>
        <end position="200"/>
    </location>
</feature>
<feature type="domain" description="CSC1/OSCA1-like N-terminal transmembrane" evidence="2">
    <location>
        <begin position="178"/>
        <end position="336"/>
    </location>
</feature>
<dbReference type="GO" id="GO:0005886">
    <property type="term" value="C:plasma membrane"/>
    <property type="evidence" value="ECO:0007669"/>
    <property type="project" value="TreeGrafter"/>
</dbReference>
<gene>
    <name evidence="4" type="ORF">KI387_022422</name>
</gene>
<feature type="transmembrane region" description="Helical" evidence="1">
    <location>
        <begin position="268"/>
        <end position="287"/>
    </location>
</feature>
<dbReference type="PANTHER" id="PTHR13018">
    <property type="entry name" value="PROBABLE MEMBRANE PROTEIN DUF221-RELATED"/>
    <property type="match status" value="1"/>
</dbReference>
<keyword evidence="1" id="KW-1133">Transmembrane helix</keyword>
<dbReference type="AlphaFoldDB" id="A0AA38G137"/>
<accession>A0AA38G137</accession>
<dbReference type="EMBL" id="JAHRHJ020000005">
    <property type="protein sequence ID" value="KAH9313795.1"/>
    <property type="molecule type" value="Genomic_DNA"/>
</dbReference>
<reference evidence="4 5" key="1">
    <citation type="journal article" date="2021" name="Nat. Plants">
        <title>The Taxus genome provides insights into paclitaxel biosynthesis.</title>
        <authorList>
            <person name="Xiong X."/>
            <person name="Gou J."/>
            <person name="Liao Q."/>
            <person name="Li Y."/>
            <person name="Zhou Q."/>
            <person name="Bi G."/>
            <person name="Li C."/>
            <person name="Du R."/>
            <person name="Wang X."/>
            <person name="Sun T."/>
            <person name="Guo L."/>
            <person name="Liang H."/>
            <person name="Lu P."/>
            <person name="Wu Y."/>
            <person name="Zhang Z."/>
            <person name="Ro D.K."/>
            <person name="Shang Y."/>
            <person name="Huang S."/>
            <person name="Yan J."/>
        </authorList>
    </citation>
    <scope>NUCLEOTIDE SEQUENCE [LARGE SCALE GENOMIC DNA]</scope>
    <source>
        <strain evidence="4">Ta-2019</strain>
    </source>
</reference>
<sequence>MFRPTRLRWRWTTSRTCCTTEGKPHVMLPVCHCLLLGAPCLRAVVVDVVVRNDVLSAELAAPRALCTKEVSRQLAAMARGRHLVTAGVLHQLASRAGDHCLANMEGALLLPPRLILLMVGIRPCHHHRPISSLALASPFLLAGRRIQRKKLLLAGSSWILEKIYLVQIIKRVNMIVSALLTSVAINVCLCTLLVSLYSVLRKQPSNATVYAPRMVAEERAKQRGPLERFAPSAGWILTAWRASEDEILAVAGFDAYVFLRTFVFSLRIFSFSAAIGIFVLLPIHYMGKQLDFADIPNQSLDLFTIANVQNGSKRLWVHFCAVYLISGAACCLLYFENKGISEKRFSYFYSSPPQANHFTILVRGIPKFDQCSMSDTVEDFFTHYHPSTYLSHQMVYHTGKVQALTHEAKKLYKWVLHLKAKFSLQRHQQREGFFGHFGAKGDPVDRFTKKLEDVEEYVRLGQSEFYQKGKEIPTAFVSFKSCYGAAIAAQIPQSTNPLLWVTESAPEPHDVYWQFLSAPHLQRWIGRFVVMVAVFSLTIVFLLPVTFVQGLAQLSQLEKFLPFLKKVITT</sequence>
<dbReference type="Pfam" id="PF14703">
    <property type="entry name" value="PHM7_cyt"/>
    <property type="match status" value="1"/>
</dbReference>
<evidence type="ECO:0000256" key="1">
    <source>
        <dbReference type="SAM" id="Phobius"/>
    </source>
</evidence>
<dbReference type="GO" id="GO:0005227">
    <property type="term" value="F:calcium-activated cation channel activity"/>
    <property type="evidence" value="ECO:0007669"/>
    <property type="project" value="InterPro"/>
</dbReference>
<feature type="domain" description="CSC1/OSCA1-like cytosolic" evidence="3">
    <location>
        <begin position="357"/>
        <end position="514"/>
    </location>
</feature>
<keyword evidence="1" id="KW-0472">Membrane</keyword>
<dbReference type="PANTHER" id="PTHR13018:SF109">
    <property type="entry name" value="CSC1-LIKE PROTEIN HYP1"/>
    <property type="match status" value="1"/>
</dbReference>
<dbReference type="OMA" id="ERDAITY"/>
<evidence type="ECO:0008006" key="6">
    <source>
        <dbReference type="Google" id="ProtNLM"/>
    </source>
</evidence>
<proteinExistence type="predicted"/>
<dbReference type="InterPro" id="IPR045122">
    <property type="entry name" value="Csc1-like"/>
</dbReference>